<protein>
    <submittedName>
        <fullName evidence="1">Uncharacterized protein</fullName>
    </submittedName>
</protein>
<name>A0ABX1SAQ1_9PSEU</name>
<organism evidence="1 2">
    <name type="scientific">Pseudonocardia acidicola</name>
    <dbReference type="NCBI Taxonomy" id="2724939"/>
    <lineage>
        <taxon>Bacteria</taxon>
        <taxon>Bacillati</taxon>
        <taxon>Actinomycetota</taxon>
        <taxon>Actinomycetes</taxon>
        <taxon>Pseudonocardiales</taxon>
        <taxon>Pseudonocardiaceae</taxon>
        <taxon>Pseudonocardia</taxon>
    </lineage>
</organism>
<keyword evidence="2" id="KW-1185">Reference proteome</keyword>
<evidence type="ECO:0000313" key="2">
    <source>
        <dbReference type="Proteomes" id="UP000820669"/>
    </source>
</evidence>
<reference evidence="1 2" key="1">
    <citation type="submission" date="2020-04" db="EMBL/GenBank/DDBJ databases">
        <authorList>
            <person name="Klaysubun C."/>
            <person name="Duangmal K."/>
            <person name="Lipun K."/>
        </authorList>
    </citation>
    <scope>NUCLEOTIDE SEQUENCE [LARGE SCALE GENOMIC DNA]</scope>
    <source>
        <strain evidence="1 2">K10HN5</strain>
    </source>
</reference>
<accession>A0ABX1SAQ1</accession>
<evidence type="ECO:0000313" key="1">
    <source>
        <dbReference type="EMBL" id="NMH98645.1"/>
    </source>
</evidence>
<sequence length="46" mass="4884">MHWLFTGLLIAASGAVVAFTGHLLHRLFTTEPAALAPADIPAEQAR</sequence>
<gene>
    <name evidence="1" type="ORF">HF526_15215</name>
</gene>
<comment type="caution">
    <text evidence="1">The sequence shown here is derived from an EMBL/GenBank/DDBJ whole genome shotgun (WGS) entry which is preliminary data.</text>
</comment>
<dbReference type="RefSeq" id="WP_169382090.1">
    <property type="nucleotide sequence ID" value="NZ_JAAXLA010000025.1"/>
</dbReference>
<proteinExistence type="predicted"/>
<dbReference type="EMBL" id="JAAXLA010000025">
    <property type="protein sequence ID" value="NMH98645.1"/>
    <property type="molecule type" value="Genomic_DNA"/>
</dbReference>
<dbReference type="Proteomes" id="UP000820669">
    <property type="component" value="Unassembled WGS sequence"/>
</dbReference>